<dbReference type="RefSeq" id="XP_001566764.1">
    <property type="nucleotide sequence ID" value="XM_001566714.1"/>
</dbReference>
<feature type="compositionally biased region" description="Low complexity" evidence="1">
    <location>
        <begin position="573"/>
        <end position="583"/>
    </location>
</feature>
<feature type="domain" description="NadR/Ttd14 AAA" evidence="2">
    <location>
        <begin position="315"/>
        <end position="493"/>
    </location>
</feature>
<feature type="compositionally biased region" description="Polar residues" evidence="1">
    <location>
        <begin position="588"/>
        <end position="613"/>
    </location>
</feature>
<protein>
    <submittedName>
        <fullName evidence="3">AAA_domain_containing_protein</fullName>
    </submittedName>
</protein>
<name>A0A3P3ZCK2_LEIBR</name>
<feature type="region of interest" description="Disordered" evidence="1">
    <location>
        <begin position="196"/>
        <end position="215"/>
    </location>
</feature>
<feature type="compositionally biased region" description="Basic and acidic residues" evidence="1">
    <location>
        <begin position="794"/>
        <end position="803"/>
    </location>
</feature>
<feature type="region of interest" description="Disordered" evidence="1">
    <location>
        <begin position="1"/>
        <end position="25"/>
    </location>
</feature>
<dbReference type="Proteomes" id="UP000319462">
    <property type="component" value="Chromosome 30"/>
</dbReference>
<dbReference type="VEuPathDB" id="TriTrypDB:LbrM.30.1340"/>
<sequence length="946" mass="100684">MGVGVFTMRPTGSAGIGPKSNATRSAVLPLSSEERVEALSVTTPPPAAANTAVTAPAPPTTQNTSNPRKLLTDTQAARAVLVPAAVPAPLAAPQPHRRFPPYPRETSTLATPPPAEILSAPPAVAETAVKRLRKEGCVTEAPHSAQAVLFARAEEGHHDAAGGAIAGVNCLCRRSSHGTAVATNFKMKNGEDAKFNAKTSDEGRRGGAPLRSEGGFYSEEEMGQCATSAELSPSPEAPEAEEVTAAACASVEATDLADAPALLPPTGAPSQLRSTFIAYRPVARSVSPGPGLGQYKGLPLTAVQEVLELKHKVYRICLTGGPCAGKSTMLSAIQAKIPQRTGFRVMCVPEAATLLVSGGMQWDGNLTVPQQLGLLRTQLALEDQFYALAVASNVPTIIVSDRGTMDGRAFCTDAQFQEILHGVGSTMDALRDRYDAVIHMVTAADGAEEFYNLDNPARYEDLDGARTSDVRLREMYVGHPMFRLLDNSTTFEDKIERGLQVVAQVVHKEQCAPALPTYYVVRRCPAELPVACATYTTYTTVLGNSQMSDIRLLVKREMADGSTMHFFKSVRESPSSGSAALSSRVPPLQTSRTSTGASFRSSLSIPMGSTATPMQRRIESAQRISSREYASLCKHRDYTRTEVVMKATHFIFEGANYELTTLVAPSWAAGRQTLTVESCTVPTAQQQQQQEEEHRHGSRHAAPLTPALRLPPFLEVDREVPVESLTTVFLISHKETGPLYTSLAFAPVFSRAVVTALGAHADTENILSSTLSTPRGTPALRAEMDTLPTSPVAAEKREEERMSTKTAPSREGGRRVEDMKSSVPAAEPPPLPAPARRGLALLDANTLSISASAIKSATTKLVGASNVKGQPLTPRRDESTSIDMGHNSATPTSPCLAVEEGDVAETTTAAPAGERPQPEKLMARDPKCILPPIKSKKVPTAACVGN</sequence>
<evidence type="ECO:0000313" key="4">
    <source>
        <dbReference type="Proteomes" id="UP000319462"/>
    </source>
</evidence>
<dbReference type="InterPro" id="IPR038727">
    <property type="entry name" value="NadR/Ttd14_AAA_dom"/>
</dbReference>
<feature type="region of interest" description="Disordered" evidence="1">
    <location>
        <begin position="785"/>
        <end position="832"/>
    </location>
</feature>
<dbReference type="InterPro" id="IPR053227">
    <property type="entry name" value="TRPL-trafficking_regulator"/>
</dbReference>
<dbReference type="PANTHER" id="PTHR34932">
    <property type="entry name" value="TRPL TRANSLOCATION DEFECT PROTEIN 14"/>
    <property type="match status" value="1"/>
</dbReference>
<proteinExistence type="predicted"/>
<feature type="region of interest" description="Disordered" evidence="1">
    <location>
        <begin position="573"/>
        <end position="613"/>
    </location>
</feature>
<feature type="compositionally biased region" description="Basic and acidic residues" evidence="1">
    <location>
        <begin position="811"/>
        <end position="820"/>
    </location>
</feature>
<dbReference type="EMBL" id="LS997629">
    <property type="protein sequence ID" value="SYZ67942.1"/>
    <property type="molecule type" value="Genomic_DNA"/>
</dbReference>
<dbReference type="GO" id="GO:0035091">
    <property type="term" value="F:phosphatidylinositol binding"/>
    <property type="evidence" value="ECO:0007669"/>
    <property type="project" value="TreeGrafter"/>
</dbReference>
<organism evidence="3 4">
    <name type="scientific">Leishmania braziliensis MHOM/BR/75/M2904</name>
    <dbReference type="NCBI Taxonomy" id="420245"/>
    <lineage>
        <taxon>Eukaryota</taxon>
        <taxon>Discoba</taxon>
        <taxon>Euglenozoa</taxon>
        <taxon>Kinetoplastea</taxon>
        <taxon>Metakinetoplastina</taxon>
        <taxon>Trypanosomatida</taxon>
        <taxon>Trypanosomatidae</taxon>
        <taxon>Leishmaniinae</taxon>
        <taxon>Leishmania</taxon>
        <taxon>Leishmania braziliensis species complex</taxon>
    </lineage>
</organism>
<evidence type="ECO:0000313" key="3">
    <source>
        <dbReference type="EMBL" id="SYZ67942.1"/>
    </source>
</evidence>
<reference evidence="3 4" key="1">
    <citation type="submission" date="2018-09" db="EMBL/GenBank/DDBJ databases">
        <authorList>
            <person name="Peiro R."/>
            <person name="Begona"/>
            <person name="Cbmso G."/>
            <person name="Lopez M."/>
            <person name="Gonzalez S."/>
        </authorList>
    </citation>
    <scope>NUCLEOTIDE SEQUENCE [LARGE SCALE GENOMIC DNA]</scope>
</reference>
<feature type="region of interest" description="Disordered" evidence="1">
    <location>
        <begin position="865"/>
        <end position="925"/>
    </location>
</feature>
<dbReference type="KEGG" id="lbz:LBRM_30_1340"/>
<evidence type="ECO:0000259" key="2">
    <source>
        <dbReference type="Pfam" id="PF13521"/>
    </source>
</evidence>
<dbReference type="InterPro" id="IPR027417">
    <property type="entry name" value="P-loop_NTPase"/>
</dbReference>
<gene>
    <name evidence="3" type="ORF">LBRM2904_30.1280</name>
</gene>
<dbReference type="GO" id="GO:0005525">
    <property type="term" value="F:GTP binding"/>
    <property type="evidence" value="ECO:0007669"/>
    <property type="project" value="TreeGrafter"/>
</dbReference>
<dbReference type="SUPFAM" id="SSF52540">
    <property type="entry name" value="P-loop containing nucleoside triphosphate hydrolases"/>
    <property type="match status" value="1"/>
</dbReference>
<dbReference type="GO" id="GO:0070300">
    <property type="term" value="F:phosphatidic acid binding"/>
    <property type="evidence" value="ECO:0007669"/>
    <property type="project" value="TreeGrafter"/>
</dbReference>
<feature type="compositionally biased region" description="Basic and acidic residues" evidence="1">
    <location>
        <begin position="916"/>
        <end position="925"/>
    </location>
</feature>
<feature type="compositionally biased region" description="Basic and acidic residues" evidence="1">
    <location>
        <begin position="196"/>
        <end position="205"/>
    </location>
</feature>
<dbReference type="Pfam" id="PF13521">
    <property type="entry name" value="AAA_28"/>
    <property type="match status" value="1"/>
</dbReference>
<feature type="region of interest" description="Disordered" evidence="1">
    <location>
        <begin position="41"/>
        <end position="67"/>
    </location>
</feature>
<dbReference type="Gene3D" id="3.40.50.300">
    <property type="entry name" value="P-loop containing nucleotide triphosphate hydrolases"/>
    <property type="match status" value="1"/>
</dbReference>
<dbReference type="AlphaFoldDB" id="A0A3P3ZCK2"/>
<dbReference type="PANTHER" id="PTHR34932:SF1">
    <property type="entry name" value="TRPL TRANSLOCATION DEFECT PROTEIN 14"/>
    <property type="match status" value="1"/>
</dbReference>
<evidence type="ECO:0000256" key="1">
    <source>
        <dbReference type="SAM" id="MobiDB-lite"/>
    </source>
</evidence>
<accession>A0A3P3ZCK2</accession>